<keyword evidence="2" id="KW-0732">Signal</keyword>
<proteinExistence type="predicted"/>
<dbReference type="EMBL" id="AVOT02001852">
    <property type="protein sequence ID" value="MBW0468394.1"/>
    <property type="molecule type" value="Genomic_DNA"/>
</dbReference>
<feature type="chain" id="PRO_5040107853" evidence="2">
    <location>
        <begin position="18"/>
        <end position="126"/>
    </location>
</feature>
<organism evidence="3 4">
    <name type="scientific">Austropuccinia psidii MF-1</name>
    <dbReference type="NCBI Taxonomy" id="1389203"/>
    <lineage>
        <taxon>Eukaryota</taxon>
        <taxon>Fungi</taxon>
        <taxon>Dikarya</taxon>
        <taxon>Basidiomycota</taxon>
        <taxon>Pucciniomycotina</taxon>
        <taxon>Pucciniomycetes</taxon>
        <taxon>Pucciniales</taxon>
        <taxon>Sphaerophragmiaceae</taxon>
        <taxon>Austropuccinia</taxon>
    </lineage>
</organism>
<dbReference type="Proteomes" id="UP000765509">
    <property type="component" value="Unassembled WGS sequence"/>
</dbReference>
<keyword evidence="4" id="KW-1185">Reference proteome</keyword>
<comment type="caution">
    <text evidence="3">The sequence shown here is derived from an EMBL/GenBank/DDBJ whole genome shotgun (WGS) entry which is preliminary data.</text>
</comment>
<feature type="signal peptide" evidence="2">
    <location>
        <begin position="1"/>
        <end position="17"/>
    </location>
</feature>
<sequence>MIALMLLVVSAVDESNSAGLAEKEVDSADEAQETPTAEELAADHPQDDTNDTAAIAKIDEKSRGGPGHIGHRYCYMTSKPRRNCNAGTCRAGGGRCALNPSNRCQLYNPRGAFECRVACTCRVGYW</sequence>
<accession>A0A9Q3BN92</accession>
<feature type="region of interest" description="Disordered" evidence="1">
    <location>
        <begin position="18"/>
        <end position="67"/>
    </location>
</feature>
<evidence type="ECO:0000313" key="4">
    <source>
        <dbReference type="Proteomes" id="UP000765509"/>
    </source>
</evidence>
<evidence type="ECO:0000313" key="3">
    <source>
        <dbReference type="EMBL" id="MBW0468394.1"/>
    </source>
</evidence>
<dbReference type="OrthoDB" id="5567768at2759"/>
<dbReference type="AlphaFoldDB" id="A0A9Q3BN92"/>
<evidence type="ECO:0000256" key="2">
    <source>
        <dbReference type="SAM" id="SignalP"/>
    </source>
</evidence>
<evidence type="ECO:0000256" key="1">
    <source>
        <dbReference type="SAM" id="MobiDB-lite"/>
    </source>
</evidence>
<name>A0A9Q3BN92_9BASI</name>
<reference evidence="3" key="1">
    <citation type="submission" date="2021-03" db="EMBL/GenBank/DDBJ databases">
        <title>Draft genome sequence of rust myrtle Austropuccinia psidii MF-1, a brazilian biotype.</title>
        <authorList>
            <person name="Quecine M.C."/>
            <person name="Pachon D.M.R."/>
            <person name="Bonatelli M.L."/>
            <person name="Correr F.H."/>
            <person name="Franceschini L.M."/>
            <person name="Leite T.F."/>
            <person name="Margarido G.R.A."/>
            <person name="Almeida C.A."/>
            <person name="Ferrarezi J.A."/>
            <person name="Labate C.A."/>
        </authorList>
    </citation>
    <scope>NUCLEOTIDE SEQUENCE</scope>
    <source>
        <strain evidence="3">MF-1</strain>
    </source>
</reference>
<gene>
    <name evidence="3" type="ORF">O181_008109</name>
</gene>
<protein>
    <submittedName>
        <fullName evidence="3">Uncharacterized protein</fullName>
    </submittedName>
</protein>